<reference evidence="1 2" key="1">
    <citation type="journal article" date="2017" name="Syst. Appl. Microbiol.">
        <title>Lebetimonas natsushimae sp. nov., a novel strictly anaerobic, moderately thermophilic chemoautotroph isolated from a deep-sea hydrothermal vent polychaete nest in the Mid-Okinawa Trough.</title>
        <authorList>
            <person name="Nagata R."/>
            <person name="Takaki Y."/>
            <person name="Tame A."/>
            <person name="Nunoura T."/>
            <person name="Muto H."/>
            <person name="Mino S."/>
            <person name="Sawayama S."/>
            <person name="Takai K."/>
            <person name="Nakagawa S."/>
        </authorList>
    </citation>
    <scope>NUCLEOTIDE SEQUENCE [LARGE SCALE GENOMIC DNA]</scope>
    <source>
        <strain evidence="1 2">HS1857</strain>
    </source>
</reference>
<evidence type="ECO:0000313" key="1">
    <source>
        <dbReference type="EMBL" id="GAX87869.1"/>
    </source>
</evidence>
<proteinExistence type="predicted"/>
<sequence>MHRILSKLADWLIEKEEKEAERCDIPDEVIDEWLDILKTRREHLKKEGDTDSEEYEMLNDLIKKVTHIKEIRAKKCEIKK</sequence>
<dbReference type="RefSeq" id="WP_096259375.1">
    <property type="nucleotide sequence ID" value="NZ_BDME01000002.1"/>
</dbReference>
<protein>
    <submittedName>
        <fullName evidence="1">Uncharacterized protein</fullName>
    </submittedName>
</protein>
<gene>
    <name evidence="1" type="ORF">LNAT_P1166</name>
</gene>
<keyword evidence="2" id="KW-1185">Reference proteome</keyword>
<dbReference type="AlphaFoldDB" id="A0A292YFA0"/>
<evidence type="ECO:0000313" key="2">
    <source>
        <dbReference type="Proteomes" id="UP000217944"/>
    </source>
</evidence>
<dbReference type="Proteomes" id="UP000217944">
    <property type="component" value="Unassembled WGS sequence"/>
</dbReference>
<dbReference type="OrthoDB" id="5373162at2"/>
<dbReference type="EMBL" id="BDME01000002">
    <property type="protein sequence ID" value="GAX87869.1"/>
    <property type="molecule type" value="Genomic_DNA"/>
</dbReference>
<comment type="caution">
    <text evidence="1">The sequence shown here is derived from an EMBL/GenBank/DDBJ whole genome shotgun (WGS) entry which is preliminary data.</text>
</comment>
<name>A0A292YFA0_9BACT</name>
<organism evidence="1 2">
    <name type="scientific">Lebetimonas natsushimae</name>
    <dbReference type="NCBI Taxonomy" id="1936991"/>
    <lineage>
        <taxon>Bacteria</taxon>
        <taxon>Pseudomonadati</taxon>
        <taxon>Campylobacterota</taxon>
        <taxon>Epsilonproteobacteria</taxon>
        <taxon>Nautiliales</taxon>
        <taxon>Nautiliaceae</taxon>
        <taxon>Lebetimonas</taxon>
    </lineage>
</organism>
<accession>A0A292YFA0</accession>